<reference evidence="3 4" key="1">
    <citation type="submission" date="2019-09" db="EMBL/GenBank/DDBJ databases">
        <title>Phylogeny of genus Pseudoclavibacter and closely related genus.</title>
        <authorList>
            <person name="Li Y."/>
        </authorList>
    </citation>
    <scope>NUCLEOTIDE SEQUENCE [LARGE SCALE GENOMIC DNA]</scope>
    <source>
        <strain evidence="3 4">KCTC 13959</strain>
    </source>
</reference>
<keyword evidence="1" id="KW-0812">Transmembrane</keyword>
<dbReference type="EMBL" id="WBKB01000002">
    <property type="protein sequence ID" value="KAB1644038.1"/>
    <property type="molecule type" value="Genomic_DNA"/>
</dbReference>
<proteinExistence type="predicted"/>
<name>A0A7J5BCU7_9MICO</name>
<sequence>MVRSTNWTLRLGAFVLGASGFTGVTIAGLGVLLAKTLVASRPVAPENVHVYAVTENPGTPGSGQIELQRTTESEQAGQYTLSWGHGLGRAILDETIDATAFTVTRRYHGVEGVPIQAAKTVRVMSAPQRGIKDLGLPWETVMIPTELGRAPAWLVPATEPKPGHWMIHVHGRGATRVEPLRTVPLAAERGWNSLVITYRNDRGAPSAPGGRYGLGLTEWRDVDAAIEWAVSKGARRILLAGWSMGGTIAAQAYFRSRYSPLVEGIMLESPGVDWRATIEFQPSVKHLPDRSKRFANWLLHSRLGRAIMRLKEPINLEEVDLVARAHELDVPVLLLHSTGDTVVPVGPSRKLAAAIPELVQYEEFAGARHVRLWNREPQRWERVVGQWLDERV</sequence>
<feature type="transmembrane region" description="Helical" evidence="1">
    <location>
        <begin position="12"/>
        <end position="34"/>
    </location>
</feature>
<dbReference type="SUPFAM" id="SSF53474">
    <property type="entry name" value="alpha/beta-Hydrolases"/>
    <property type="match status" value="1"/>
</dbReference>
<dbReference type="PANTHER" id="PTHR12277:SF79">
    <property type="entry name" value="XAA-PRO DIPEPTIDYL-PEPTIDASE-RELATED"/>
    <property type="match status" value="1"/>
</dbReference>
<dbReference type="RefSeq" id="WP_158051541.1">
    <property type="nucleotide sequence ID" value="NZ_WBKB01000002.1"/>
</dbReference>
<keyword evidence="1" id="KW-0472">Membrane</keyword>
<keyword evidence="1" id="KW-1133">Transmembrane helix</keyword>
<feature type="domain" description="AB hydrolase-1" evidence="2">
    <location>
        <begin position="167"/>
        <end position="379"/>
    </location>
</feature>
<dbReference type="PANTHER" id="PTHR12277">
    <property type="entry name" value="ALPHA/BETA HYDROLASE DOMAIN-CONTAINING PROTEIN"/>
    <property type="match status" value="1"/>
</dbReference>
<evidence type="ECO:0000256" key="1">
    <source>
        <dbReference type="SAM" id="Phobius"/>
    </source>
</evidence>
<keyword evidence="4" id="KW-1185">Reference proteome</keyword>
<evidence type="ECO:0000259" key="2">
    <source>
        <dbReference type="Pfam" id="PF12697"/>
    </source>
</evidence>
<protein>
    <submittedName>
        <fullName evidence="3">Alpha/beta fold hydrolase</fullName>
    </submittedName>
</protein>
<dbReference type="InterPro" id="IPR000073">
    <property type="entry name" value="AB_hydrolase_1"/>
</dbReference>
<gene>
    <name evidence="3" type="ORF">F8O05_04375</name>
</gene>
<evidence type="ECO:0000313" key="4">
    <source>
        <dbReference type="Proteomes" id="UP000433493"/>
    </source>
</evidence>
<accession>A0A7J5BCU7</accession>
<keyword evidence="3" id="KW-0378">Hydrolase</keyword>
<evidence type="ECO:0000313" key="3">
    <source>
        <dbReference type="EMBL" id="KAB1644038.1"/>
    </source>
</evidence>
<organism evidence="3 4">
    <name type="scientific">Gulosibacter chungangensis</name>
    <dbReference type="NCBI Taxonomy" id="979746"/>
    <lineage>
        <taxon>Bacteria</taxon>
        <taxon>Bacillati</taxon>
        <taxon>Actinomycetota</taxon>
        <taxon>Actinomycetes</taxon>
        <taxon>Micrococcales</taxon>
        <taxon>Microbacteriaceae</taxon>
        <taxon>Gulosibacter</taxon>
    </lineage>
</organism>
<dbReference type="Pfam" id="PF12697">
    <property type="entry name" value="Abhydrolase_6"/>
    <property type="match status" value="1"/>
</dbReference>
<dbReference type="Proteomes" id="UP000433493">
    <property type="component" value="Unassembled WGS sequence"/>
</dbReference>
<dbReference type="InterPro" id="IPR029058">
    <property type="entry name" value="AB_hydrolase_fold"/>
</dbReference>
<dbReference type="AlphaFoldDB" id="A0A7J5BCU7"/>
<dbReference type="Gene3D" id="3.40.50.1820">
    <property type="entry name" value="alpha/beta hydrolase"/>
    <property type="match status" value="1"/>
</dbReference>
<dbReference type="GO" id="GO:0016787">
    <property type="term" value="F:hydrolase activity"/>
    <property type="evidence" value="ECO:0007669"/>
    <property type="project" value="UniProtKB-KW"/>
</dbReference>
<dbReference type="OrthoDB" id="8111537at2"/>
<comment type="caution">
    <text evidence="3">The sequence shown here is derived from an EMBL/GenBank/DDBJ whole genome shotgun (WGS) entry which is preliminary data.</text>
</comment>